<feature type="compositionally biased region" description="Basic residues" evidence="1">
    <location>
        <begin position="276"/>
        <end position="287"/>
    </location>
</feature>
<name>A0ABT6FL48_9BACT</name>
<organism evidence="2 3">
    <name type="scientific">Paludisphaera mucosa</name>
    <dbReference type="NCBI Taxonomy" id="3030827"/>
    <lineage>
        <taxon>Bacteria</taxon>
        <taxon>Pseudomonadati</taxon>
        <taxon>Planctomycetota</taxon>
        <taxon>Planctomycetia</taxon>
        <taxon>Isosphaerales</taxon>
        <taxon>Isosphaeraceae</taxon>
        <taxon>Paludisphaera</taxon>
    </lineage>
</organism>
<feature type="compositionally biased region" description="Pro residues" evidence="1">
    <location>
        <begin position="289"/>
        <end position="298"/>
    </location>
</feature>
<gene>
    <name evidence="2" type="ORF">PZE19_31425</name>
</gene>
<accession>A0ABT6FL48</accession>
<protein>
    <submittedName>
        <fullName evidence="2">Uncharacterized protein</fullName>
    </submittedName>
</protein>
<evidence type="ECO:0000313" key="2">
    <source>
        <dbReference type="EMBL" id="MDG3008302.1"/>
    </source>
</evidence>
<proteinExistence type="predicted"/>
<feature type="region of interest" description="Disordered" evidence="1">
    <location>
        <begin position="276"/>
        <end position="298"/>
    </location>
</feature>
<dbReference type="RefSeq" id="WP_277864628.1">
    <property type="nucleotide sequence ID" value="NZ_JARRAG010000005.1"/>
</dbReference>
<comment type="caution">
    <text evidence="2">The sequence shown here is derived from an EMBL/GenBank/DDBJ whole genome shotgun (WGS) entry which is preliminary data.</text>
</comment>
<dbReference type="Proteomes" id="UP001216907">
    <property type="component" value="Unassembled WGS sequence"/>
</dbReference>
<keyword evidence="3" id="KW-1185">Reference proteome</keyword>
<evidence type="ECO:0000256" key="1">
    <source>
        <dbReference type="SAM" id="MobiDB-lite"/>
    </source>
</evidence>
<sequence>MYGLPEGLIETLAAAKHIDAPARAAERALAGLCRRASAPGFHRDGTPVAYRFLAPGSAEPAARASVRSRDSEADGRRLGDPDLRLKACAARLVTDPAFVRDFEAQRVRWAALPEDARPRLPIRRDGLDAGPGAAGAFATAFAGFCDRWALAGAATWDLPEPLGPVVSGAPPASTAPRALGVHVFIPFHHDLDGDARLLRDVRRAHRAQALASGLADAAAGPPGHAGLARMFEILHWERVASARYRTARRTSGFVADLVRGLAGSLPLHENRVRKWRKAASARLRRRPATPTPPPDARP</sequence>
<dbReference type="EMBL" id="JARRAG010000005">
    <property type="protein sequence ID" value="MDG3008302.1"/>
    <property type="molecule type" value="Genomic_DNA"/>
</dbReference>
<evidence type="ECO:0000313" key="3">
    <source>
        <dbReference type="Proteomes" id="UP001216907"/>
    </source>
</evidence>
<reference evidence="2 3" key="1">
    <citation type="submission" date="2023-03" db="EMBL/GenBank/DDBJ databases">
        <title>Paludisphaera mucosa sp. nov. a novel planctomycete from northern fen.</title>
        <authorList>
            <person name="Ivanova A."/>
        </authorList>
    </citation>
    <scope>NUCLEOTIDE SEQUENCE [LARGE SCALE GENOMIC DNA]</scope>
    <source>
        <strain evidence="2 3">Pla2</strain>
    </source>
</reference>